<sequence length="616" mass="66158">MVIPRTQCISIIDESIGNQARNNYNQNPPPAPYPQSVSNSTQAIANDWNRFRDLYPNNGGNGREFWLLQPGRSFPDLLRPSNYISDSLTHTVTVNRDGGSVANRSDWFSICNLDTQPPGSFVAVWLDVSGSMVLNTVRASYDYFFERCADAGIEIVLTVSDRGERWSADHAVDFAPSASFSTDPDFLTNFNEQVSVTIPYGGSATLSWIVFGDTTSANITGVGDVSDPSGTITVSPAATTNYQLEAVGPVGNTIRVVTVVVLPPPPPTVTFSVSPSSYVRPGQATLSWQIQGVSITDIDINEGIGDVLPLTVFDENGIGTGSIIVNPNITRTYTITAKNFGGAQGSQTTRSVILTVYEPTVANIVAVPNPISVGQQTNLQWTVTGDATEAFISPPVTATGEVLLASNANVSPNVSTRYTLTADGPGGFDEAFVDVKVCQIPTISGNFPVNIDYGEDFTVDITFSNAASGAGVVITYTNTEGVTTSETRNVGSSASDENSTEETVTFNSNIPWDDFGPQTIVYQMFASGCGGTVFATAVTVNVYIDKLPDLINIPDSLDKIPLDQVVAPENDVVLSDPIFITDIDIPVEIKSDYPIEVRFDNDDPNLETNWKDVRRI</sequence>
<dbReference type="Proteomes" id="UP000222561">
    <property type="component" value="Segment"/>
</dbReference>
<gene>
    <name evidence="2" type="ORF">Np050604_038</name>
    <name evidence="3" type="ORF">Sn080709_038</name>
    <name evidence="4" type="ORF">W2100709_038</name>
    <name evidence="1" type="ORF">W270710_038</name>
</gene>
<proteinExistence type="predicted"/>
<dbReference type="EMBL" id="KU594607">
    <property type="protein sequence ID" value="AMO43282.1"/>
    <property type="molecule type" value="Genomic_DNA"/>
</dbReference>
<evidence type="ECO:0000313" key="7">
    <source>
        <dbReference type="Proteomes" id="UP000225786"/>
    </source>
</evidence>
<dbReference type="Proteomes" id="UP000225478">
    <property type="component" value="Segment"/>
</dbReference>
<protein>
    <submittedName>
        <fullName evidence="1">Uncharacterized protein</fullName>
    </submittedName>
</protein>
<dbReference type="EMBL" id="KX349295">
    <property type="protein sequence ID" value="AOO12455.1"/>
    <property type="molecule type" value="Genomic_DNA"/>
</dbReference>
<dbReference type="EMBL" id="KX349297">
    <property type="protein sequence ID" value="AOO12920.1"/>
    <property type="molecule type" value="Genomic_DNA"/>
</dbReference>
<organism evidence="1 7">
    <name type="scientific">Cyanophage S-RIM44</name>
    <dbReference type="NCBI Taxonomy" id="1278485"/>
    <lineage>
        <taxon>Viruses</taxon>
        <taxon>Duplodnaviria</taxon>
        <taxon>Heunggongvirae</taxon>
        <taxon>Uroviricota</taxon>
        <taxon>Caudoviricetes</taxon>
        <taxon>Pantevenvirales</taxon>
        <taxon>Kyanoviridae</taxon>
        <taxon>Vellamovirus</taxon>
        <taxon>Vellamovirus rhodeisland44</taxon>
    </lineage>
</organism>
<reference evidence="5 6" key="1">
    <citation type="journal article" date="2016" name="Environ. Microbiol.">
        <title>Genomic diversification of marine cyanophages into stable ecotypes.</title>
        <authorList>
            <person name="Marston M.F."/>
            <person name="Martiny J.B."/>
        </authorList>
    </citation>
    <scope>NUCLEOTIDE SEQUENCE [LARGE SCALE GENOMIC DNA]</scope>
    <source>
        <strain evidence="2">Np_05_0604</strain>
        <strain evidence="3">Sn_08_0709</strain>
        <strain evidence="4">W2_10_0709</strain>
    </source>
</reference>
<accession>A0A127KMG8</accession>
<name>A0A127KMG8_9CAUD</name>
<reference evidence="1 7" key="2">
    <citation type="submission" date="2016-01" db="EMBL/GenBank/DDBJ databases">
        <title>The genomic content and context of auxiliary metabolic genes in marine cyanophages.</title>
        <authorList>
            <person name="Marston M.F."/>
            <person name="Martiny J.B.H."/>
            <person name="Crummett L.T."/>
        </authorList>
    </citation>
    <scope>NUCLEOTIDE SEQUENCE [LARGE SCALE GENOMIC DNA]</scope>
    <source>
        <strain evidence="1">W2_07_0710</strain>
    </source>
</reference>
<evidence type="ECO:0000313" key="1">
    <source>
        <dbReference type="EMBL" id="AMO43282.1"/>
    </source>
</evidence>
<dbReference type="EMBL" id="KX349292">
    <property type="protein sequence ID" value="AOO11754.1"/>
    <property type="molecule type" value="Genomic_DNA"/>
</dbReference>
<evidence type="ECO:0000313" key="5">
    <source>
        <dbReference type="Proteomes" id="UP000222561"/>
    </source>
</evidence>
<evidence type="ECO:0000313" key="6">
    <source>
        <dbReference type="Proteomes" id="UP000225402"/>
    </source>
</evidence>
<evidence type="ECO:0000313" key="3">
    <source>
        <dbReference type="EMBL" id="AOO12455.1"/>
    </source>
</evidence>
<dbReference type="Proteomes" id="UP000225402">
    <property type="component" value="Segment"/>
</dbReference>
<dbReference type="Proteomes" id="UP000225786">
    <property type="component" value="Segment"/>
</dbReference>
<evidence type="ECO:0000313" key="2">
    <source>
        <dbReference type="EMBL" id="AOO11754.1"/>
    </source>
</evidence>
<evidence type="ECO:0000313" key="4">
    <source>
        <dbReference type="EMBL" id="AOO12920.1"/>
    </source>
</evidence>